<dbReference type="SUPFAM" id="SSF161098">
    <property type="entry name" value="MetI-like"/>
    <property type="match status" value="1"/>
</dbReference>
<evidence type="ECO:0000256" key="5">
    <source>
        <dbReference type="ARBA" id="ARBA00022692"/>
    </source>
</evidence>
<keyword evidence="7 8" id="KW-0472">Membrane</keyword>
<keyword evidence="6 8" id="KW-1133">Transmembrane helix</keyword>
<comment type="caution">
    <text evidence="10">The sequence shown here is derived from an EMBL/GenBank/DDBJ whole genome shotgun (WGS) entry which is preliminary data.</text>
</comment>
<evidence type="ECO:0000313" key="11">
    <source>
        <dbReference type="Proteomes" id="UP000581135"/>
    </source>
</evidence>
<proteinExistence type="inferred from homology"/>
<accession>A0A839SYX3</accession>
<dbReference type="Pfam" id="PF00528">
    <property type="entry name" value="BPD_transp_1"/>
    <property type="match status" value="1"/>
</dbReference>
<dbReference type="GO" id="GO:0005886">
    <property type="term" value="C:plasma membrane"/>
    <property type="evidence" value="ECO:0007669"/>
    <property type="project" value="UniProtKB-SubCell"/>
</dbReference>
<feature type="transmembrane region" description="Helical" evidence="8">
    <location>
        <begin position="173"/>
        <end position="198"/>
    </location>
</feature>
<dbReference type="PANTHER" id="PTHR43357">
    <property type="entry name" value="INNER MEMBRANE ABC TRANSPORTER PERMEASE PROTEIN YDCV"/>
    <property type="match status" value="1"/>
</dbReference>
<evidence type="ECO:0000256" key="6">
    <source>
        <dbReference type="ARBA" id="ARBA00022989"/>
    </source>
</evidence>
<protein>
    <submittedName>
        <fullName evidence="10">Putative spermidine/putrescine transport system permease protein</fullName>
    </submittedName>
</protein>
<evidence type="ECO:0000256" key="7">
    <source>
        <dbReference type="ARBA" id="ARBA00023136"/>
    </source>
</evidence>
<comment type="similarity">
    <text evidence="8">Belongs to the binding-protein-dependent transport system permease family.</text>
</comment>
<name>A0A839SYX3_9PROT</name>
<dbReference type="PANTHER" id="PTHR43357:SF4">
    <property type="entry name" value="INNER MEMBRANE ABC TRANSPORTER PERMEASE PROTEIN YDCV"/>
    <property type="match status" value="1"/>
</dbReference>
<evidence type="ECO:0000256" key="3">
    <source>
        <dbReference type="ARBA" id="ARBA00022475"/>
    </source>
</evidence>
<keyword evidence="11" id="KW-1185">Reference proteome</keyword>
<dbReference type="RefSeq" id="WP_183416935.1">
    <property type="nucleotide sequence ID" value="NZ_JACHXA010000006.1"/>
</dbReference>
<feature type="transmembrane region" description="Helical" evidence="8">
    <location>
        <begin position="7"/>
        <end position="30"/>
    </location>
</feature>
<evidence type="ECO:0000256" key="1">
    <source>
        <dbReference type="ARBA" id="ARBA00004429"/>
    </source>
</evidence>
<dbReference type="EMBL" id="JACHXA010000006">
    <property type="protein sequence ID" value="MBB3066123.1"/>
    <property type="molecule type" value="Genomic_DNA"/>
</dbReference>
<feature type="transmembrane region" description="Helical" evidence="8">
    <location>
        <begin position="132"/>
        <end position="153"/>
    </location>
</feature>
<evidence type="ECO:0000313" key="10">
    <source>
        <dbReference type="EMBL" id="MBB3066123.1"/>
    </source>
</evidence>
<organism evidence="10 11">
    <name type="scientific">Limibacillus halophilus</name>
    <dbReference type="NCBI Taxonomy" id="1579333"/>
    <lineage>
        <taxon>Bacteria</taxon>
        <taxon>Pseudomonadati</taxon>
        <taxon>Pseudomonadota</taxon>
        <taxon>Alphaproteobacteria</taxon>
        <taxon>Rhodospirillales</taxon>
        <taxon>Rhodovibrionaceae</taxon>
        <taxon>Limibacillus</taxon>
    </lineage>
</organism>
<feature type="transmembrane region" description="Helical" evidence="8">
    <location>
        <begin position="65"/>
        <end position="87"/>
    </location>
</feature>
<feature type="transmembrane region" description="Helical" evidence="8">
    <location>
        <begin position="99"/>
        <end position="120"/>
    </location>
</feature>
<evidence type="ECO:0000256" key="2">
    <source>
        <dbReference type="ARBA" id="ARBA00022448"/>
    </source>
</evidence>
<feature type="domain" description="ABC transmembrane type-1" evidence="9">
    <location>
        <begin position="61"/>
        <end position="249"/>
    </location>
</feature>
<dbReference type="AlphaFoldDB" id="A0A839SYX3"/>
<evidence type="ECO:0000256" key="8">
    <source>
        <dbReference type="RuleBase" id="RU363032"/>
    </source>
</evidence>
<dbReference type="InterPro" id="IPR000515">
    <property type="entry name" value="MetI-like"/>
</dbReference>
<gene>
    <name evidence="10" type="ORF">FHR98_002426</name>
</gene>
<dbReference type="PROSITE" id="PS50928">
    <property type="entry name" value="ABC_TM1"/>
    <property type="match status" value="1"/>
</dbReference>
<keyword evidence="5 8" id="KW-0812">Transmembrane</keyword>
<dbReference type="Proteomes" id="UP000581135">
    <property type="component" value="Unassembled WGS sequence"/>
</dbReference>
<evidence type="ECO:0000256" key="4">
    <source>
        <dbReference type="ARBA" id="ARBA00022519"/>
    </source>
</evidence>
<evidence type="ECO:0000259" key="9">
    <source>
        <dbReference type="PROSITE" id="PS50928"/>
    </source>
</evidence>
<dbReference type="CDD" id="cd06261">
    <property type="entry name" value="TM_PBP2"/>
    <property type="match status" value="1"/>
</dbReference>
<dbReference type="InterPro" id="IPR035906">
    <property type="entry name" value="MetI-like_sf"/>
</dbReference>
<keyword evidence="2 8" id="KW-0813">Transport</keyword>
<sequence length="263" mass="28479">MIGRTALALWTTCTLIFLLGPLVIIVAGSFTEAPHITFPPEGFTLQWYEKLMGREDFLRSFIDSLVLAVAATVAATLLGTIAAIAMARENFVGREFFRAFLMSPLILPTVVTGVALFQFIRLLEIPSNMLGLVIGHTLITLPYVIRTVGAAIVGLDTSLAEAAESLGAKPLRVLFQVVMPAIAPAILVSIIFAFIVSFDQVTISIFLTGPDVTTLPIRIFTYIEFAIDPMIAAVSTLLIIFAYLLVVGLERAFGLDRVFGQKG</sequence>
<keyword evidence="4" id="KW-0997">Cell inner membrane</keyword>
<keyword evidence="3" id="KW-1003">Cell membrane</keyword>
<comment type="subcellular location">
    <subcellularLocation>
        <location evidence="1">Cell inner membrane</location>
        <topology evidence="1">Multi-pass membrane protein</topology>
    </subcellularLocation>
    <subcellularLocation>
        <location evidence="8">Cell membrane</location>
        <topology evidence="8">Multi-pass membrane protein</topology>
    </subcellularLocation>
</comment>
<dbReference type="GO" id="GO:0055085">
    <property type="term" value="P:transmembrane transport"/>
    <property type="evidence" value="ECO:0007669"/>
    <property type="project" value="InterPro"/>
</dbReference>
<feature type="transmembrane region" description="Helical" evidence="8">
    <location>
        <begin position="230"/>
        <end position="249"/>
    </location>
</feature>
<reference evidence="10 11" key="1">
    <citation type="submission" date="2020-08" db="EMBL/GenBank/DDBJ databases">
        <title>Genomic Encyclopedia of Type Strains, Phase III (KMG-III): the genomes of soil and plant-associated and newly described type strains.</title>
        <authorList>
            <person name="Whitman W."/>
        </authorList>
    </citation>
    <scope>NUCLEOTIDE SEQUENCE [LARGE SCALE GENOMIC DNA]</scope>
    <source>
        <strain evidence="10 11">CECT 8803</strain>
    </source>
</reference>
<dbReference type="Gene3D" id="1.10.3720.10">
    <property type="entry name" value="MetI-like"/>
    <property type="match status" value="1"/>
</dbReference>